<sequence length="107" mass="12216">MAGGRYGCPRLGGAAEAAQWLCDGQFAELEEELALGPVVHGWEDQRWTLARIRALIARRFRLDCSSAAVWRLMHRHGWSWQCPARRALERDEGAVGLWKKDGWQQVE</sequence>
<dbReference type="AlphaFoldDB" id="A0A250VQ87"/>
<accession>A0A250VQ87</accession>
<dbReference type="Proteomes" id="UP000217446">
    <property type="component" value="Unassembled WGS sequence"/>
</dbReference>
<keyword evidence="3" id="KW-1185">Reference proteome</keyword>
<dbReference type="InterPro" id="IPR025959">
    <property type="entry name" value="Winged_HTH_dom"/>
</dbReference>
<proteinExistence type="predicted"/>
<gene>
    <name evidence="2" type="ORF">SO3561_07813</name>
</gene>
<reference evidence="3" key="1">
    <citation type="submission" date="2017-05" db="EMBL/GenBank/DDBJ databases">
        <title>Streptomyces olivochromogenes NBRC 3561 whole genome shotgun sequence.</title>
        <authorList>
            <person name="Dohra H."/>
            <person name="Kodani S."/>
        </authorList>
    </citation>
    <scope>NUCLEOTIDE SEQUENCE [LARGE SCALE GENOMIC DNA]</scope>
    <source>
        <strain evidence="3">NBRC 3561</strain>
    </source>
</reference>
<organism evidence="2 3">
    <name type="scientific">Streptomyces olivochromogenes</name>
    <dbReference type="NCBI Taxonomy" id="1963"/>
    <lineage>
        <taxon>Bacteria</taxon>
        <taxon>Bacillati</taxon>
        <taxon>Actinomycetota</taxon>
        <taxon>Actinomycetes</taxon>
        <taxon>Kitasatosporales</taxon>
        <taxon>Streptomycetaceae</taxon>
        <taxon>Streptomyces</taxon>
    </lineage>
</organism>
<evidence type="ECO:0000259" key="1">
    <source>
        <dbReference type="Pfam" id="PF13592"/>
    </source>
</evidence>
<evidence type="ECO:0000313" key="2">
    <source>
        <dbReference type="EMBL" id="GAX56246.1"/>
    </source>
</evidence>
<name>A0A250VQ87_STROL</name>
<evidence type="ECO:0000313" key="3">
    <source>
        <dbReference type="Proteomes" id="UP000217446"/>
    </source>
</evidence>
<protein>
    <submittedName>
        <fullName evidence="2">Putative transposase</fullName>
    </submittedName>
</protein>
<feature type="domain" description="Winged helix-turn helix" evidence="1">
    <location>
        <begin position="43"/>
        <end position="101"/>
    </location>
</feature>
<dbReference type="EMBL" id="BDQI01000024">
    <property type="protein sequence ID" value="GAX56246.1"/>
    <property type="molecule type" value="Genomic_DNA"/>
</dbReference>
<dbReference type="Pfam" id="PF13592">
    <property type="entry name" value="HTH_33"/>
    <property type="match status" value="1"/>
</dbReference>
<comment type="caution">
    <text evidence="2">The sequence shown here is derived from an EMBL/GenBank/DDBJ whole genome shotgun (WGS) entry which is preliminary data.</text>
</comment>